<evidence type="ECO:0000259" key="10">
    <source>
        <dbReference type="PROSITE" id="PS51192"/>
    </source>
</evidence>
<dbReference type="AlphaFoldDB" id="A0A6B2L0X9"/>
<dbReference type="GO" id="GO:0003724">
    <property type="term" value="F:RNA helicase activity"/>
    <property type="evidence" value="ECO:0007669"/>
    <property type="project" value="UniProtKB-EC"/>
</dbReference>
<keyword evidence="3" id="KW-0547">Nucleotide-binding</keyword>
<evidence type="ECO:0000256" key="6">
    <source>
        <dbReference type="ARBA" id="ARBA00022840"/>
    </source>
</evidence>
<evidence type="ECO:0000256" key="4">
    <source>
        <dbReference type="ARBA" id="ARBA00022801"/>
    </source>
</evidence>
<dbReference type="FunFam" id="3.40.50.300:FF:000007">
    <property type="entry name" value="Pre-mRNA-splicing factor ATP-dependent RNA helicase"/>
    <property type="match status" value="1"/>
</dbReference>
<dbReference type="PANTHER" id="PTHR18934">
    <property type="entry name" value="ATP-DEPENDENT RNA HELICASE"/>
    <property type="match status" value="1"/>
</dbReference>
<dbReference type="FunFam" id="1.10.10.2130:FF:000001">
    <property type="entry name" value="Pre-mRNA-splicing factor ATP-dependent RNA helicase"/>
    <property type="match status" value="1"/>
</dbReference>
<dbReference type="SMART" id="SM00490">
    <property type="entry name" value="HELICc"/>
    <property type="match status" value="1"/>
</dbReference>
<dbReference type="Pfam" id="PF04408">
    <property type="entry name" value="WHD_HA2"/>
    <property type="match status" value="1"/>
</dbReference>
<evidence type="ECO:0000259" key="11">
    <source>
        <dbReference type="PROSITE" id="PS51194"/>
    </source>
</evidence>
<evidence type="ECO:0000256" key="8">
    <source>
        <dbReference type="ARBA" id="ARBA00047984"/>
    </source>
</evidence>
<keyword evidence="6" id="KW-0067">ATP-binding</keyword>
<dbReference type="SUPFAM" id="SSF52540">
    <property type="entry name" value="P-loop containing nucleoside triphosphate hydrolases"/>
    <property type="match status" value="1"/>
</dbReference>
<dbReference type="InterPro" id="IPR007502">
    <property type="entry name" value="Helicase-assoc_dom"/>
</dbReference>
<evidence type="ECO:0000313" key="12">
    <source>
        <dbReference type="EMBL" id="NDV30535.1"/>
    </source>
</evidence>
<dbReference type="GO" id="GO:0003723">
    <property type="term" value="F:RNA binding"/>
    <property type="evidence" value="ECO:0007669"/>
    <property type="project" value="TreeGrafter"/>
</dbReference>
<dbReference type="GO" id="GO:0006397">
    <property type="term" value="P:mRNA processing"/>
    <property type="evidence" value="ECO:0007669"/>
    <property type="project" value="UniProtKB-KW"/>
</dbReference>
<evidence type="ECO:0000256" key="2">
    <source>
        <dbReference type="ARBA" id="ARBA00022664"/>
    </source>
</evidence>
<name>A0A6B2L0X9_9EUKA</name>
<dbReference type="GO" id="GO:0071013">
    <property type="term" value="C:catalytic step 2 spliceosome"/>
    <property type="evidence" value="ECO:0007669"/>
    <property type="project" value="TreeGrafter"/>
</dbReference>
<accession>A0A6B2L0X9</accession>
<dbReference type="CDD" id="cd18791">
    <property type="entry name" value="SF2_C_RHA"/>
    <property type="match status" value="1"/>
</dbReference>
<dbReference type="EMBL" id="GIBP01001566">
    <property type="protein sequence ID" value="NDV30535.1"/>
    <property type="molecule type" value="Transcribed_RNA"/>
</dbReference>
<dbReference type="InterPro" id="IPR001650">
    <property type="entry name" value="Helicase_C-like"/>
</dbReference>
<dbReference type="Gene3D" id="1.20.120.1080">
    <property type="match status" value="1"/>
</dbReference>
<dbReference type="Pfam" id="PF21010">
    <property type="entry name" value="HA2_C"/>
    <property type="match status" value="1"/>
</dbReference>
<keyword evidence="7" id="KW-0508">mRNA splicing</keyword>
<dbReference type="InterPro" id="IPR014001">
    <property type="entry name" value="Helicase_ATP-bd"/>
</dbReference>
<dbReference type="GO" id="GO:0005524">
    <property type="term" value="F:ATP binding"/>
    <property type="evidence" value="ECO:0007669"/>
    <property type="project" value="UniProtKB-KW"/>
</dbReference>
<dbReference type="FunFam" id="3.40.50.300:FF:004188">
    <property type="entry name" value="Adenosinetriphosphatase"/>
    <property type="match status" value="1"/>
</dbReference>
<dbReference type="PROSITE" id="PS00690">
    <property type="entry name" value="DEAH_ATP_HELICASE"/>
    <property type="match status" value="1"/>
</dbReference>
<dbReference type="GO" id="GO:0008380">
    <property type="term" value="P:RNA splicing"/>
    <property type="evidence" value="ECO:0007669"/>
    <property type="project" value="UniProtKB-KW"/>
</dbReference>
<dbReference type="InterPro" id="IPR002464">
    <property type="entry name" value="DNA/RNA_helicase_DEAH_CS"/>
</dbReference>
<feature type="domain" description="Helicase C-terminal" evidence="11">
    <location>
        <begin position="105"/>
        <end position="280"/>
    </location>
</feature>
<keyword evidence="2" id="KW-0507">mRNA processing</keyword>
<proteinExistence type="predicted"/>
<organism evidence="12">
    <name type="scientific">Arcella intermedia</name>
    <dbReference type="NCBI Taxonomy" id="1963864"/>
    <lineage>
        <taxon>Eukaryota</taxon>
        <taxon>Amoebozoa</taxon>
        <taxon>Tubulinea</taxon>
        <taxon>Elardia</taxon>
        <taxon>Arcellinida</taxon>
        <taxon>Sphaerothecina</taxon>
        <taxon>Arcellidae</taxon>
        <taxon>Arcella</taxon>
    </lineage>
</organism>
<dbReference type="PROSITE" id="PS51194">
    <property type="entry name" value="HELICASE_CTER"/>
    <property type="match status" value="1"/>
</dbReference>
<dbReference type="InterPro" id="IPR011709">
    <property type="entry name" value="DEAD-box_helicase_OB_fold"/>
</dbReference>
<protein>
    <recommendedName>
        <fullName evidence="1">RNA helicase</fullName>
        <ecNumber evidence="1">3.6.4.13</ecNumber>
    </recommendedName>
</protein>
<dbReference type="InterPro" id="IPR048333">
    <property type="entry name" value="HA2_WH"/>
</dbReference>
<evidence type="ECO:0000256" key="5">
    <source>
        <dbReference type="ARBA" id="ARBA00022806"/>
    </source>
</evidence>
<keyword evidence="5" id="KW-0347">Helicase</keyword>
<sequence length="556" mass="63674">MIKYMTDGMLLREFLSEPDLASYSVLMIDEAHERTLHTDILFGLVKDLALFRKDLKIIISSATLDAARFSKYFNNAYVFIIPGRRYQVDILYTRAPEADYIDAAIVTALQIHVTQPPGDILIFLTGQEEVEVTAEILTMRTQGLGNKIKELVVCKIYSTLPSDLQAKIFEPTPPGARKVIVATNIAETSLTIDGVCYVIDTGFCKQKTYDPRTGMESLIVTPVSKASAQQRAGRAGRTAPGKCFRLFTKWAYENELDENTIPEIQRTNLGNVVLLLKSLGINDLLHFDFMDPPPAETLMRALEQLYALGALNDKGELTKMGRRMAEFPLDPQLSKMILAAEHYGCSEEIITICSMLSVNNAIFYRPKDKLLHADHAYHNFWRPDGDHLTLLNVYNQWVETEYSLQWCFENFIQFRSMQRAHDVRDQLVQLLERVEIPIASNKDEEDIRKCITAGFFYHTAKLQKDSAYKTSKHNQTVIIHPSSCLFKDQPRWVIYHELVFTSKEYMRQVIAIKPDWLVEIAPHYYKKADIEEINKKMPKKAGRAPEFTSKRKQPKL</sequence>
<dbReference type="Pfam" id="PF00271">
    <property type="entry name" value="Helicase_C"/>
    <property type="match status" value="1"/>
</dbReference>
<dbReference type="EC" id="3.6.4.13" evidence="1"/>
<evidence type="ECO:0000256" key="7">
    <source>
        <dbReference type="ARBA" id="ARBA00023187"/>
    </source>
</evidence>
<feature type="domain" description="Helicase ATP-binding" evidence="10">
    <location>
        <begin position="1"/>
        <end position="82"/>
    </location>
</feature>
<comment type="catalytic activity">
    <reaction evidence="8">
        <text>ATP + H2O = ADP + phosphate + H(+)</text>
        <dbReference type="Rhea" id="RHEA:13065"/>
        <dbReference type="ChEBI" id="CHEBI:15377"/>
        <dbReference type="ChEBI" id="CHEBI:15378"/>
        <dbReference type="ChEBI" id="CHEBI:30616"/>
        <dbReference type="ChEBI" id="CHEBI:43474"/>
        <dbReference type="ChEBI" id="CHEBI:456216"/>
        <dbReference type="EC" id="3.6.4.13"/>
    </reaction>
</comment>
<dbReference type="InterPro" id="IPR027417">
    <property type="entry name" value="P-loop_NTPase"/>
</dbReference>
<dbReference type="GO" id="GO:0016787">
    <property type="term" value="F:hydrolase activity"/>
    <property type="evidence" value="ECO:0007669"/>
    <property type="project" value="UniProtKB-KW"/>
</dbReference>
<evidence type="ECO:0000256" key="3">
    <source>
        <dbReference type="ARBA" id="ARBA00022741"/>
    </source>
</evidence>
<dbReference type="SMART" id="SM00847">
    <property type="entry name" value="HA2"/>
    <property type="match status" value="1"/>
</dbReference>
<keyword evidence="4" id="KW-0378">Hydrolase</keyword>
<evidence type="ECO:0000256" key="9">
    <source>
        <dbReference type="SAM" id="MobiDB-lite"/>
    </source>
</evidence>
<reference evidence="12" key="1">
    <citation type="journal article" date="2020" name="J. Eukaryot. Microbiol.">
        <title>De novo Sequencing, Assembly and Annotation of the Transcriptome for the Free-Living Testate Amoeba Arcella intermedia.</title>
        <authorList>
            <person name="Ribeiro G.M."/>
            <person name="Porfirio-Sousa A.L."/>
            <person name="Maurer-Alcala X.X."/>
            <person name="Katz L.A."/>
            <person name="Lahr D.J.G."/>
        </authorList>
    </citation>
    <scope>NUCLEOTIDE SEQUENCE</scope>
</reference>
<evidence type="ECO:0000256" key="1">
    <source>
        <dbReference type="ARBA" id="ARBA00012552"/>
    </source>
</evidence>
<dbReference type="Pfam" id="PF07717">
    <property type="entry name" value="OB_NTP_bind"/>
    <property type="match status" value="1"/>
</dbReference>
<feature type="region of interest" description="Disordered" evidence="9">
    <location>
        <begin position="536"/>
        <end position="556"/>
    </location>
</feature>
<dbReference type="PANTHER" id="PTHR18934:SF83">
    <property type="entry name" value="PRE-MRNA-SPLICING FACTOR ATP-DEPENDENT RNA HELICASE DHX16"/>
    <property type="match status" value="1"/>
</dbReference>
<dbReference type="PROSITE" id="PS51192">
    <property type="entry name" value="HELICASE_ATP_BIND_1"/>
    <property type="match status" value="1"/>
</dbReference>
<dbReference type="FunFam" id="1.20.120.1080:FF:000001">
    <property type="entry name" value="Pre-mRNA-splicing factor ATP-dependent RNA helicase"/>
    <property type="match status" value="1"/>
</dbReference>
<dbReference type="Gene3D" id="3.40.50.300">
    <property type="entry name" value="P-loop containing nucleotide triphosphate hydrolases"/>
    <property type="match status" value="2"/>
</dbReference>